<protein>
    <submittedName>
        <fullName evidence="1">Uncharacterized protein</fullName>
    </submittedName>
</protein>
<accession>A0A1H1SM74</accession>
<evidence type="ECO:0000313" key="1">
    <source>
        <dbReference type="EMBL" id="SDS48938.1"/>
    </source>
</evidence>
<keyword evidence="2" id="KW-1185">Reference proteome</keyword>
<gene>
    <name evidence="1" type="ORF">SAMN05444158_2216</name>
</gene>
<dbReference type="Proteomes" id="UP000243904">
    <property type="component" value="Chromosome I"/>
</dbReference>
<organism evidence="1 2">
    <name type="scientific">Bradyrhizobium canariense</name>
    <dbReference type="NCBI Taxonomy" id="255045"/>
    <lineage>
        <taxon>Bacteria</taxon>
        <taxon>Pseudomonadati</taxon>
        <taxon>Pseudomonadota</taxon>
        <taxon>Alphaproteobacteria</taxon>
        <taxon>Hyphomicrobiales</taxon>
        <taxon>Nitrobacteraceae</taxon>
        <taxon>Bradyrhizobium</taxon>
    </lineage>
</organism>
<name>A0A1H1SM74_9BRAD</name>
<reference evidence="2" key="1">
    <citation type="submission" date="2016-10" db="EMBL/GenBank/DDBJ databases">
        <authorList>
            <person name="Varghese N."/>
            <person name="Submissions S."/>
        </authorList>
    </citation>
    <scope>NUCLEOTIDE SEQUENCE [LARGE SCALE GENOMIC DNA]</scope>
    <source>
        <strain evidence="2">GAS369</strain>
    </source>
</reference>
<dbReference type="AlphaFoldDB" id="A0A1H1SM74"/>
<evidence type="ECO:0000313" key="2">
    <source>
        <dbReference type="Proteomes" id="UP000243904"/>
    </source>
</evidence>
<proteinExistence type="predicted"/>
<dbReference type="EMBL" id="LT629750">
    <property type="protein sequence ID" value="SDS48938.1"/>
    <property type="molecule type" value="Genomic_DNA"/>
</dbReference>
<sequence>MDNKFTECAEDELGNARARPVPARLRNLCALGNARDLPAAAR</sequence>